<accession>A0A8G1VRT2</accession>
<proteinExistence type="predicted"/>
<gene>
    <name evidence="1" type="ORF">BO85DRAFT_446662</name>
</gene>
<organism evidence="1 2">
    <name type="scientific">Aspergillus piperis CBS 112811</name>
    <dbReference type="NCBI Taxonomy" id="1448313"/>
    <lineage>
        <taxon>Eukaryota</taxon>
        <taxon>Fungi</taxon>
        <taxon>Dikarya</taxon>
        <taxon>Ascomycota</taxon>
        <taxon>Pezizomycotina</taxon>
        <taxon>Eurotiomycetes</taxon>
        <taxon>Eurotiomycetidae</taxon>
        <taxon>Eurotiales</taxon>
        <taxon>Aspergillaceae</taxon>
        <taxon>Aspergillus</taxon>
        <taxon>Aspergillus subgen. Circumdati</taxon>
    </lineage>
</organism>
<keyword evidence="2" id="KW-1185">Reference proteome</keyword>
<name>A0A8G1VRT2_9EURO</name>
<dbReference type="GeneID" id="37162953"/>
<protein>
    <submittedName>
        <fullName evidence="1">Uncharacterized protein</fullName>
    </submittedName>
</protein>
<evidence type="ECO:0000313" key="1">
    <source>
        <dbReference type="EMBL" id="RAH60083.1"/>
    </source>
</evidence>
<dbReference type="RefSeq" id="XP_025518005.1">
    <property type="nucleotide sequence ID" value="XM_025659551.1"/>
</dbReference>
<sequence>MLGREKTHSFWTPPTDLKKEGFTLYYYLNYSRNSYKCSSAVLSIIPTTWKISESVGGWLEGGYVTSSYSWTGCTMELNISGQHAGSALGAEACDSSRTVGQTIC</sequence>
<dbReference type="Proteomes" id="UP000249526">
    <property type="component" value="Unassembled WGS sequence"/>
</dbReference>
<evidence type="ECO:0000313" key="2">
    <source>
        <dbReference type="Proteomes" id="UP000249526"/>
    </source>
</evidence>
<dbReference type="AlphaFoldDB" id="A0A8G1VRT2"/>
<dbReference type="EMBL" id="KZ825057">
    <property type="protein sequence ID" value="RAH60083.1"/>
    <property type="molecule type" value="Genomic_DNA"/>
</dbReference>
<reference evidence="1 2" key="1">
    <citation type="submission" date="2018-02" db="EMBL/GenBank/DDBJ databases">
        <title>The genomes of Aspergillus section Nigri reveals drivers in fungal speciation.</title>
        <authorList>
            <consortium name="DOE Joint Genome Institute"/>
            <person name="Vesth T.C."/>
            <person name="Nybo J."/>
            <person name="Theobald S."/>
            <person name="Brandl J."/>
            <person name="Frisvad J.C."/>
            <person name="Nielsen K.F."/>
            <person name="Lyhne E.K."/>
            <person name="Kogle M.E."/>
            <person name="Kuo A."/>
            <person name="Riley R."/>
            <person name="Clum A."/>
            <person name="Nolan M."/>
            <person name="Lipzen A."/>
            <person name="Salamov A."/>
            <person name="Henrissat B."/>
            <person name="Wiebenga A."/>
            <person name="De vries R.P."/>
            <person name="Grigoriev I.V."/>
            <person name="Mortensen U.H."/>
            <person name="Andersen M.R."/>
            <person name="Baker S.E."/>
        </authorList>
    </citation>
    <scope>NUCLEOTIDE SEQUENCE [LARGE SCALE GENOMIC DNA]</scope>
    <source>
        <strain evidence="1 2">CBS 112811</strain>
    </source>
</reference>